<dbReference type="SUPFAM" id="SSF48403">
    <property type="entry name" value="Ankyrin repeat"/>
    <property type="match status" value="1"/>
</dbReference>
<dbReference type="InterPro" id="IPR002110">
    <property type="entry name" value="Ankyrin_rpt"/>
</dbReference>
<dbReference type="PROSITE" id="PS50297">
    <property type="entry name" value="ANK_REP_REGION"/>
    <property type="match status" value="1"/>
</dbReference>
<protein>
    <submittedName>
        <fullName evidence="4">Uncharacterized protein</fullName>
    </submittedName>
</protein>
<keyword evidence="2 3" id="KW-0040">ANK repeat</keyword>
<gene>
    <name evidence="4" type="ORF">RSE6_05081</name>
</gene>
<evidence type="ECO:0000256" key="3">
    <source>
        <dbReference type="PROSITE-ProRule" id="PRU00023"/>
    </source>
</evidence>
<reference evidence="5" key="1">
    <citation type="submission" date="2016-03" db="EMBL/GenBank/DDBJ databases">
        <authorList>
            <person name="Guldener U."/>
        </authorList>
    </citation>
    <scope>NUCLEOTIDE SEQUENCE [LARGE SCALE GENOMIC DNA]</scope>
</reference>
<dbReference type="InterPro" id="IPR036770">
    <property type="entry name" value="Ankyrin_rpt-contain_sf"/>
</dbReference>
<keyword evidence="5" id="KW-1185">Reference proteome</keyword>
<dbReference type="InterPro" id="IPR051165">
    <property type="entry name" value="Multifunctional_ANK_Repeat"/>
</dbReference>
<dbReference type="SMART" id="SM00248">
    <property type="entry name" value="ANK"/>
    <property type="match status" value="2"/>
</dbReference>
<dbReference type="Pfam" id="PF00023">
    <property type="entry name" value="Ank"/>
    <property type="match status" value="1"/>
</dbReference>
<feature type="repeat" description="ANK" evidence="3">
    <location>
        <begin position="81"/>
        <end position="113"/>
    </location>
</feature>
<dbReference type="AlphaFoldDB" id="A0A1E1M6W7"/>
<proteinExistence type="predicted"/>
<sequence>MCSWDFTPMFEAMCQASLDTIKLLFERGGNIDSGQLLHNAVQRVAPDAIELIGMLLDEGALINDIQYKNFTPSWRDRCLFRRGTRLHYAAQDGLVKLVSFLLSRGADTTILNTKGRTVLQSAEHHGQLL</sequence>
<evidence type="ECO:0000256" key="1">
    <source>
        <dbReference type="ARBA" id="ARBA00022737"/>
    </source>
</evidence>
<evidence type="ECO:0000313" key="5">
    <source>
        <dbReference type="Proteomes" id="UP000177625"/>
    </source>
</evidence>
<dbReference type="PROSITE" id="PS50088">
    <property type="entry name" value="ANK_REPEAT"/>
    <property type="match status" value="1"/>
</dbReference>
<evidence type="ECO:0000313" key="4">
    <source>
        <dbReference type="EMBL" id="CZT44840.1"/>
    </source>
</evidence>
<dbReference type="PANTHER" id="PTHR24123:SF33">
    <property type="entry name" value="PROTEIN HOS4"/>
    <property type="match status" value="1"/>
</dbReference>
<evidence type="ECO:0000256" key="2">
    <source>
        <dbReference type="ARBA" id="ARBA00023043"/>
    </source>
</evidence>
<dbReference type="Gene3D" id="1.25.40.20">
    <property type="entry name" value="Ankyrin repeat-containing domain"/>
    <property type="match status" value="1"/>
</dbReference>
<dbReference type="Proteomes" id="UP000177625">
    <property type="component" value="Unassembled WGS sequence"/>
</dbReference>
<dbReference type="PANTHER" id="PTHR24123">
    <property type="entry name" value="ANKYRIN REPEAT-CONTAINING"/>
    <property type="match status" value="1"/>
</dbReference>
<keyword evidence="1" id="KW-0677">Repeat</keyword>
<name>A0A1E1M6W7_RHYSE</name>
<accession>A0A1E1M6W7</accession>
<dbReference type="EMBL" id="FJVC01000191">
    <property type="protein sequence ID" value="CZT44840.1"/>
    <property type="molecule type" value="Genomic_DNA"/>
</dbReference>
<organism evidence="4 5">
    <name type="scientific">Rhynchosporium secalis</name>
    <name type="common">Barley scald fungus</name>
    <dbReference type="NCBI Taxonomy" id="38038"/>
    <lineage>
        <taxon>Eukaryota</taxon>
        <taxon>Fungi</taxon>
        <taxon>Dikarya</taxon>
        <taxon>Ascomycota</taxon>
        <taxon>Pezizomycotina</taxon>
        <taxon>Leotiomycetes</taxon>
        <taxon>Helotiales</taxon>
        <taxon>Ploettnerulaceae</taxon>
        <taxon>Rhynchosporium</taxon>
    </lineage>
</organism>